<dbReference type="PANTHER" id="PTHR34216:SF3">
    <property type="entry name" value="POLY-BETA-1,6-N-ACETYL-D-GLUCOSAMINE N-DEACETYLASE"/>
    <property type="match status" value="1"/>
</dbReference>
<evidence type="ECO:0000259" key="4">
    <source>
        <dbReference type="Pfam" id="PF01522"/>
    </source>
</evidence>
<dbReference type="SUPFAM" id="SSF88713">
    <property type="entry name" value="Glycoside hydrolase/deacetylase"/>
    <property type="match status" value="1"/>
</dbReference>
<comment type="subcellular location">
    <subcellularLocation>
        <location evidence="1">Secreted</location>
    </subcellularLocation>
</comment>
<evidence type="ECO:0000256" key="1">
    <source>
        <dbReference type="ARBA" id="ARBA00004613"/>
    </source>
</evidence>
<dbReference type="KEGG" id="cohn:KCTCHS21_25310"/>
<dbReference type="GO" id="GO:0005975">
    <property type="term" value="P:carbohydrate metabolic process"/>
    <property type="evidence" value="ECO:0007669"/>
    <property type="project" value="InterPro"/>
</dbReference>
<dbReference type="PANTHER" id="PTHR34216">
    <property type="match status" value="1"/>
</dbReference>
<dbReference type="GO" id="GO:0016810">
    <property type="term" value="F:hydrolase activity, acting on carbon-nitrogen (but not peptide) bonds"/>
    <property type="evidence" value="ECO:0007669"/>
    <property type="project" value="InterPro"/>
</dbReference>
<dbReference type="InterPro" id="IPR002509">
    <property type="entry name" value="NODB_dom"/>
</dbReference>
<dbReference type="AlphaFoldDB" id="A0A3T1D4U4"/>
<dbReference type="Gene3D" id="2.60.120.560">
    <property type="entry name" value="Exo-inulinase, domain 1"/>
    <property type="match status" value="1"/>
</dbReference>
<feature type="domain" description="NodB homology" evidence="4">
    <location>
        <begin position="113"/>
        <end position="187"/>
    </location>
</feature>
<dbReference type="RefSeq" id="WP_130608353.1">
    <property type="nucleotide sequence ID" value="NZ_AP019400.1"/>
</dbReference>
<evidence type="ECO:0000313" key="6">
    <source>
        <dbReference type="Proteomes" id="UP000289856"/>
    </source>
</evidence>
<protein>
    <recommendedName>
        <fullName evidence="4">NodB homology domain-containing protein</fullName>
    </recommendedName>
</protein>
<keyword evidence="6" id="KW-1185">Reference proteome</keyword>
<keyword evidence="3" id="KW-1133">Transmembrane helix</keyword>
<dbReference type="OrthoDB" id="5437800at2"/>
<dbReference type="EMBL" id="AP019400">
    <property type="protein sequence ID" value="BBI33132.1"/>
    <property type="molecule type" value="Genomic_DNA"/>
</dbReference>
<keyword evidence="3" id="KW-0812">Transmembrane</keyword>
<evidence type="ECO:0000313" key="5">
    <source>
        <dbReference type="EMBL" id="BBI33132.1"/>
    </source>
</evidence>
<evidence type="ECO:0000256" key="3">
    <source>
        <dbReference type="SAM" id="Phobius"/>
    </source>
</evidence>
<dbReference type="InterPro" id="IPR011330">
    <property type="entry name" value="Glyco_hydro/deAcase_b/a-brl"/>
</dbReference>
<accession>A0A3T1D4U4</accession>
<organism evidence="5 6">
    <name type="scientific">Cohnella abietis</name>
    <dbReference type="NCBI Taxonomy" id="2507935"/>
    <lineage>
        <taxon>Bacteria</taxon>
        <taxon>Bacillati</taxon>
        <taxon>Bacillota</taxon>
        <taxon>Bacilli</taxon>
        <taxon>Bacillales</taxon>
        <taxon>Paenibacillaceae</taxon>
        <taxon>Cohnella</taxon>
    </lineage>
</organism>
<sequence>MSKGKRSSALDYRKKNRKKVYKTIFQIAFLLAVGFILFHALVDVEKYKEPDKATWTNRQGFIALSYFGVSRTGTPKLISKNQLNQQLKALKDQGYVTVSQNDILEFYNNGKGLPEKALFLSFEDGRNDSGLFAQPLLEKYNYKATFLSYANKVGNSERKFLQPSDMRKMMKTGYWEMGSNGYRLTYINIFDNNGGFIGVKDEGNLKHKEQIEYYNHYLMDFIRDSDMIPVEDRTEMEKRINQDYSLMKQIYTDKLGFVPNVYMIMHANALHKGMNRLVLDVNTKNIQELFKMHYNREGNVYNASNESLYDLTRVQPQPYWFTNHLLMKIHADTGESMKFVEGDTDRAKGWNVISGAAQFLDNRIALTSAPSDVGMLYLKNSDSYSDVQLTADFAGNVVGKQALYLRYDRKKGSYIRATLENNEIIVEQKEQGQLPERLLTRKLDDMSWKSEDLAFNKATIYSKLQTSSGGSTKDEYPTNIKNTRKIDVALQGNKLNVIIDNEPLLVNQIINSSIGAGGVALESKYNEQNKKDNIYDGVFDDVKVVAIGKDFKKQATLYNNSYEGLKKAVSIVKRSFNSTIDWVIETF</sequence>
<dbReference type="Pfam" id="PF01522">
    <property type="entry name" value="Polysacc_deac_1"/>
    <property type="match status" value="1"/>
</dbReference>
<keyword evidence="2" id="KW-0732">Signal</keyword>
<proteinExistence type="predicted"/>
<dbReference type="Proteomes" id="UP000289856">
    <property type="component" value="Chromosome"/>
</dbReference>
<evidence type="ECO:0000256" key="2">
    <source>
        <dbReference type="ARBA" id="ARBA00022729"/>
    </source>
</evidence>
<feature type="transmembrane region" description="Helical" evidence="3">
    <location>
        <begin position="20"/>
        <end position="42"/>
    </location>
</feature>
<keyword evidence="3" id="KW-0472">Membrane</keyword>
<name>A0A3T1D4U4_9BACL</name>
<dbReference type="GO" id="GO:0005576">
    <property type="term" value="C:extracellular region"/>
    <property type="evidence" value="ECO:0007669"/>
    <property type="project" value="UniProtKB-SubCell"/>
</dbReference>
<gene>
    <name evidence="5" type="ORF">KCTCHS21_25310</name>
</gene>
<dbReference type="Gene3D" id="3.20.20.370">
    <property type="entry name" value="Glycoside hydrolase/deacetylase"/>
    <property type="match status" value="1"/>
</dbReference>
<reference evidence="5 6" key="1">
    <citation type="submission" date="2019-01" db="EMBL/GenBank/DDBJ databases">
        <title>Complete genome sequence of Cohnella hallensis HS21 isolated from Korean fir (Abies koreana) rhizospheric soil.</title>
        <authorList>
            <person name="Jiang L."/>
            <person name="Kang S.W."/>
            <person name="Kim S."/>
            <person name="Jung J."/>
            <person name="Kim C.Y."/>
            <person name="Kim D.H."/>
            <person name="Kim S.W."/>
            <person name="Lee J."/>
        </authorList>
    </citation>
    <scope>NUCLEOTIDE SEQUENCE [LARGE SCALE GENOMIC DNA]</scope>
    <source>
        <strain evidence="5 6">HS21</strain>
    </source>
</reference>
<dbReference type="InterPro" id="IPR051398">
    <property type="entry name" value="Polysacch_Deacetylase"/>
</dbReference>